<accession>A0A6M0JZM7</accession>
<dbReference type="InterPro" id="IPR008538">
    <property type="entry name" value="Uma2"/>
</dbReference>
<dbReference type="Pfam" id="PF05685">
    <property type="entry name" value="Uma2"/>
    <property type="match status" value="1"/>
</dbReference>
<evidence type="ECO:0000259" key="1">
    <source>
        <dbReference type="Pfam" id="PF05685"/>
    </source>
</evidence>
<dbReference type="InterPro" id="IPR012296">
    <property type="entry name" value="Nuclease_put_TT1808"/>
</dbReference>
<sequence>MGNTAEQAHITHEDYLAGELESPIKHEYLAGQVFAMAGASEAHATIAGNLFALLRAHVRGSPCRVYIADMKVRVDAADAFYYPDVFVTCSGTDAAETYVKRDPTLIVEVLSASTAAFDHGAKFAHYRQLPSMREYVLIDPERLSIDVFRRNEMDQWVLFPFTAGQPLELASIGFSAELEAVYEDVELG</sequence>
<dbReference type="CDD" id="cd06260">
    <property type="entry name" value="DUF820-like"/>
    <property type="match status" value="1"/>
</dbReference>
<dbReference type="EMBL" id="JAAIJQ010000038">
    <property type="protein sequence ID" value="NEV62956.1"/>
    <property type="molecule type" value="Genomic_DNA"/>
</dbReference>
<dbReference type="PANTHER" id="PTHR36558">
    <property type="entry name" value="GLR1098 PROTEIN"/>
    <property type="match status" value="1"/>
</dbReference>
<name>A0A6M0JZM7_9GAMM</name>
<dbReference type="AlphaFoldDB" id="A0A6M0JZM7"/>
<evidence type="ECO:0000313" key="3">
    <source>
        <dbReference type="Proteomes" id="UP000483379"/>
    </source>
</evidence>
<dbReference type="GO" id="GO:0004519">
    <property type="term" value="F:endonuclease activity"/>
    <property type="evidence" value="ECO:0007669"/>
    <property type="project" value="UniProtKB-KW"/>
</dbReference>
<keyword evidence="2" id="KW-0255">Endonuclease</keyword>
<dbReference type="RefSeq" id="WP_164453420.1">
    <property type="nucleotide sequence ID" value="NZ_JAAIJQ010000038.1"/>
</dbReference>
<reference evidence="2 3" key="1">
    <citation type="submission" date="2020-02" db="EMBL/GenBank/DDBJ databases">
        <title>Genome sequences of Thiorhodococcus mannitoliphagus and Thiorhodococcus minor, purple sulfur photosynthetic bacteria in the gammaproteobacterial family, Chromatiaceae.</title>
        <authorList>
            <person name="Aviles F.A."/>
            <person name="Meyer T.E."/>
            <person name="Kyndt J.A."/>
        </authorList>
    </citation>
    <scope>NUCLEOTIDE SEQUENCE [LARGE SCALE GENOMIC DNA]</scope>
    <source>
        <strain evidence="2 3">DSM 11518</strain>
    </source>
</reference>
<keyword evidence="2" id="KW-0378">Hydrolase</keyword>
<dbReference type="SUPFAM" id="SSF52980">
    <property type="entry name" value="Restriction endonuclease-like"/>
    <property type="match status" value="1"/>
</dbReference>
<dbReference type="PANTHER" id="PTHR36558:SF1">
    <property type="entry name" value="RESTRICTION ENDONUCLEASE DOMAIN-CONTAINING PROTEIN-RELATED"/>
    <property type="match status" value="1"/>
</dbReference>
<feature type="domain" description="Putative restriction endonuclease" evidence="1">
    <location>
        <begin position="13"/>
        <end position="172"/>
    </location>
</feature>
<organism evidence="2 3">
    <name type="scientific">Thiorhodococcus minor</name>
    <dbReference type="NCBI Taxonomy" id="57489"/>
    <lineage>
        <taxon>Bacteria</taxon>
        <taxon>Pseudomonadati</taxon>
        <taxon>Pseudomonadota</taxon>
        <taxon>Gammaproteobacteria</taxon>
        <taxon>Chromatiales</taxon>
        <taxon>Chromatiaceae</taxon>
        <taxon>Thiorhodococcus</taxon>
    </lineage>
</organism>
<dbReference type="Gene3D" id="3.90.1570.10">
    <property type="entry name" value="tt1808, chain A"/>
    <property type="match status" value="1"/>
</dbReference>
<gene>
    <name evidence="2" type="ORF">G3446_13825</name>
</gene>
<comment type="caution">
    <text evidence="2">The sequence shown here is derived from an EMBL/GenBank/DDBJ whole genome shotgun (WGS) entry which is preliminary data.</text>
</comment>
<keyword evidence="3" id="KW-1185">Reference proteome</keyword>
<dbReference type="InterPro" id="IPR011335">
    <property type="entry name" value="Restrct_endonuc-II-like"/>
</dbReference>
<protein>
    <submittedName>
        <fullName evidence="2">Uma2 family endonuclease</fullName>
    </submittedName>
</protein>
<proteinExistence type="predicted"/>
<keyword evidence="2" id="KW-0540">Nuclease</keyword>
<dbReference type="Proteomes" id="UP000483379">
    <property type="component" value="Unassembled WGS sequence"/>
</dbReference>
<evidence type="ECO:0000313" key="2">
    <source>
        <dbReference type="EMBL" id="NEV62956.1"/>
    </source>
</evidence>